<dbReference type="EMBL" id="CM047898">
    <property type="protein sequence ID" value="KAJ0106683.1"/>
    <property type="molecule type" value="Genomic_DNA"/>
</dbReference>
<gene>
    <name evidence="1" type="ORF">Patl1_18437</name>
</gene>
<keyword evidence="2" id="KW-1185">Reference proteome</keyword>
<proteinExistence type="predicted"/>
<sequence>MDKTEINGPNSRFISADCGSTVRSPPQHNYSSRAVQEALEHLASIDLSELCNEAKIERCRATRDLRSCGRYVQCVLNSCGHASLCAECSQRFQDIEDGENQLTADIQRLYSLFDIALENNLTSLICHYVSDVCMDEAAVSSDPVIAFLLDEVVIKDWCQRAFKNIIAELEWIYNLGVEEMKTRLSTLLKFSVQLAGISSVIEVLSSSFKDDLSAQVHDLHQLQESILKTKQHLEIMMWCVKHQFLEDLTSRYVNFASWCSSVRQRKSAATKRAWFDVVNYSAESTGKDGSLFIEDALANLEIEQKYNQGRGEELELASLHKDEGGLSFFKSRIEGLSGCYPFENLRAAVDILFLHGSFDLVVAKQAIVSFLHFKLLFAYWMISLVVDIFNQGIFFYFFLCFLTEAQFLYYLFDRHWTMPDENWRHIVDDFAATFSITRHSLLESLTFYLLDDHTDEALQLEIIHTWFCVLPLHVELFLSVQSRDGGSELVSLSEAGTAVRVRVECALLTEAFTYQRMLCSKVREKQLKNLVDRMIELPWNSNEEKHLHKCLLDSAADDPSTTIGSLLVVFFIQASKYLICLLIKDFPPFEGSGGHTHISWTQVRYRYAEAYQVNLKLQSVEQDFLSRNPVSEEILSRMQSQSHWRTKLVDSCIELLPEVQQQLVKSGKLPVIAVTSGEETEMPAQSDLSELQEPKSTSLLALTSDSSLLGMNHFTPAKSSAVEMPIGLGGSIYNPHFEVGNYSTSILRERLFTNAGGAKYEVGASKDFKFDKISTPGKRRPSLMDATPFRDINNSSTALLNRHRLDKLSDQVSSEPETKWVCKPIPEHDSSTFP</sequence>
<evidence type="ECO:0000313" key="2">
    <source>
        <dbReference type="Proteomes" id="UP001164250"/>
    </source>
</evidence>
<protein>
    <submittedName>
        <fullName evidence="1">Uncharacterized protein</fullName>
    </submittedName>
</protein>
<organism evidence="1 2">
    <name type="scientific">Pistacia atlantica</name>
    <dbReference type="NCBI Taxonomy" id="434234"/>
    <lineage>
        <taxon>Eukaryota</taxon>
        <taxon>Viridiplantae</taxon>
        <taxon>Streptophyta</taxon>
        <taxon>Embryophyta</taxon>
        <taxon>Tracheophyta</taxon>
        <taxon>Spermatophyta</taxon>
        <taxon>Magnoliopsida</taxon>
        <taxon>eudicotyledons</taxon>
        <taxon>Gunneridae</taxon>
        <taxon>Pentapetalae</taxon>
        <taxon>rosids</taxon>
        <taxon>malvids</taxon>
        <taxon>Sapindales</taxon>
        <taxon>Anacardiaceae</taxon>
        <taxon>Pistacia</taxon>
    </lineage>
</organism>
<dbReference type="Proteomes" id="UP001164250">
    <property type="component" value="Chromosome 2"/>
</dbReference>
<accession>A0ACC1C3S4</accession>
<evidence type="ECO:0000313" key="1">
    <source>
        <dbReference type="EMBL" id="KAJ0106683.1"/>
    </source>
</evidence>
<comment type="caution">
    <text evidence="1">The sequence shown here is derived from an EMBL/GenBank/DDBJ whole genome shotgun (WGS) entry which is preliminary data.</text>
</comment>
<name>A0ACC1C3S4_9ROSI</name>
<reference evidence="2" key="1">
    <citation type="journal article" date="2023" name="G3 (Bethesda)">
        <title>Genome assembly and association tests identify interacting loci associated with vigor, precocity, and sex in interspecific pistachio rootstocks.</title>
        <authorList>
            <person name="Palmer W."/>
            <person name="Jacygrad E."/>
            <person name="Sagayaradj S."/>
            <person name="Cavanaugh K."/>
            <person name="Han R."/>
            <person name="Bertier L."/>
            <person name="Beede B."/>
            <person name="Kafkas S."/>
            <person name="Golino D."/>
            <person name="Preece J."/>
            <person name="Michelmore R."/>
        </authorList>
    </citation>
    <scope>NUCLEOTIDE SEQUENCE [LARGE SCALE GENOMIC DNA]</scope>
</reference>